<keyword evidence="1" id="KW-0732">Signal</keyword>
<dbReference type="PANTHER" id="PTHR35040">
    <property type="match status" value="1"/>
</dbReference>
<dbReference type="Pfam" id="PF12138">
    <property type="entry name" value="Spherulin4"/>
    <property type="match status" value="1"/>
</dbReference>
<sequence>MVLLTSILLPLYLYPVPDAWDWVTNAITAHPSVDFNIIINPASGPGPVNTLPDASYIDAIAALNAFNNTNLLGYVDTGYMHRDTDSVVADVATYKFWSTYTTKDIQIHGIFFDDCVSTWNATTSAWVSTVAARTRDDGFTITLNPGTTADAPFFDLADDILMLENPYDAVQSLVKLDAIPQPHRANSSVIFHHFTGSTTDQSNFVREILSKGFRSLYVTSVEYASESALWMPFVAAVDDDVVGCGGL</sequence>
<dbReference type="AlphaFoldDB" id="A0A8A3PBG1"/>
<dbReference type="PANTHER" id="PTHR35040:SF9">
    <property type="entry name" value="4-LIKE CELL SURFACE PROTEIN, PUTATIVE (AFU_ORTHOLOGUE AFUA_4G14080)-RELATED"/>
    <property type="match status" value="1"/>
</dbReference>
<name>A0A8A3PBG1_9HELO</name>
<accession>A0A8A3PBG1</accession>
<dbReference type="Proteomes" id="UP000672032">
    <property type="component" value="Chromosome 3"/>
</dbReference>
<feature type="chain" id="PRO_5032400550" description="Spherulation-specific family 4" evidence="1">
    <location>
        <begin position="20"/>
        <end position="247"/>
    </location>
</feature>
<proteinExistence type="predicted"/>
<protein>
    <recommendedName>
        <fullName evidence="4">Spherulation-specific family 4</fullName>
    </recommendedName>
</protein>
<evidence type="ECO:0000313" key="3">
    <source>
        <dbReference type="Proteomes" id="UP000672032"/>
    </source>
</evidence>
<dbReference type="InterPro" id="IPR021986">
    <property type="entry name" value="Spherulin4"/>
</dbReference>
<organism evidence="2 3">
    <name type="scientific">Monilinia vaccinii-corymbosi</name>
    <dbReference type="NCBI Taxonomy" id="61207"/>
    <lineage>
        <taxon>Eukaryota</taxon>
        <taxon>Fungi</taxon>
        <taxon>Dikarya</taxon>
        <taxon>Ascomycota</taxon>
        <taxon>Pezizomycotina</taxon>
        <taxon>Leotiomycetes</taxon>
        <taxon>Helotiales</taxon>
        <taxon>Sclerotiniaceae</taxon>
        <taxon>Monilinia</taxon>
    </lineage>
</organism>
<dbReference type="OrthoDB" id="5342184at2759"/>
<dbReference type="EMBL" id="CP063407">
    <property type="protein sequence ID" value="QSZ32444.1"/>
    <property type="molecule type" value="Genomic_DNA"/>
</dbReference>
<evidence type="ECO:0008006" key="4">
    <source>
        <dbReference type="Google" id="ProtNLM"/>
    </source>
</evidence>
<gene>
    <name evidence="2" type="ORF">DSL72_002018</name>
</gene>
<reference evidence="2" key="1">
    <citation type="submission" date="2020-10" db="EMBL/GenBank/DDBJ databases">
        <title>Genome Sequence of Monilinia vaccinii-corymbosi Sheds Light on Mummy Berry Disease Infection of Blueberry and Mating Type.</title>
        <authorList>
            <person name="Yow A.G."/>
            <person name="Zhang Y."/>
            <person name="Bansal K."/>
            <person name="Eacker S.M."/>
            <person name="Sullivan S."/>
            <person name="Liachko I."/>
            <person name="Cubeta M.A."/>
            <person name="Rollins J.A."/>
            <person name="Ashrafi H."/>
        </authorList>
    </citation>
    <scope>NUCLEOTIDE SEQUENCE</scope>
    <source>
        <strain evidence="2">RL-1</strain>
    </source>
</reference>
<feature type="signal peptide" evidence="1">
    <location>
        <begin position="1"/>
        <end position="19"/>
    </location>
</feature>
<keyword evidence="3" id="KW-1185">Reference proteome</keyword>
<evidence type="ECO:0000313" key="2">
    <source>
        <dbReference type="EMBL" id="QSZ32444.1"/>
    </source>
</evidence>
<evidence type="ECO:0000256" key="1">
    <source>
        <dbReference type="SAM" id="SignalP"/>
    </source>
</evidence>